<dbReference type="GO" id="GO:0008237">
    <property type="term" value="F:metallopeptidase activity"/>
    <property type="evidence" value="ECO:0007669"/>
    <property type="project" value="UniProtKB-KW"/>
</dbReference>
<protein>
    <submittedName>
        <fullName evidence="8">Peptidase T-like protein</fullName>
    </submittedName>
</protein>
<evidence type="ECO:0000259" key="7">
    <source>
        <dbReference type="Pfam" id="PF07687"/>
    </source>
</evidence>
<dbReference type="Pfam" id="PF07687">
    <property type="entry name" value="M20_dimer"/>
    <property type="match status" value="1"/>
</dbReference>
<gene>
    <name evidence="8" type="ORF">HMPREF3293_01633</name>
</gene>
<comment type="cofactor">
    <cofactor evidence="1">
        <name>Zn(2+)</name>
        <dbReference type="ChEBI" id="CHEBI:29105"/>
    </cofactor>
</comment>
<proteinExistence type="predicted"/>
<evidence type="ECO:0000256" key="1">
    <source>
        <dbReference type="ARBA" id="ARBA00001947"/>
    </source>
</evidence>
<dbReference type="InterPro" id="IPR001261">
    <property type="entry name" value="ArgE/DapE_CS"/>
</dbReference>
<keyword evidence="5" id="KW-0862">Zinc</keyword>
<dbReference type="EMBL" id="LSZW01000061">
    <property type="protein sequence ID" value="KXK65421.1"/>
    <property type="molecule type" value="Genomic_DNA"/>
</dbReference>
<dbReference type="Proteomes" id="UP000070366">
    <property type="component" value="Unassembled WGS sequence"/>
</dbReference>
<evidence type="ECO:0000256" key="4">
    <source>
        <dbReference type="ARBA" id="ARBA00022801"/>
    </source>
</evidence>
<evidence type="ECO:0000313" key="9">
    <source>
        <dbReference type="Proteomes" id="UP000070366"/>
    </source>
</evidence>
<evidence type="ECO:0000256" key="6">
    <source>
        <dbReference type="ARBA" id="ARBA00023049"/>
    </source>
</evidence>
<keyword evidence="4" id="KW-0378">Hydrolase</keyword>
<dbReference type="GO" id="GO:0046872">
    <property type="term" value="F:metal ion binding"/>
    <property type="evidence" value="ECO:0007669"/>
    <property type="project" value="UniProtKB-KW"/>
</dbReference>
<name>A0A136Q424_9FIRM</name>
<keyword evidence="6" id="KW-0482">Metalloprotease</keyword>
<sequence>MKQSFFASPHDIGELAEGPVCAHNRNIKKTKTLKILDRERLIMNKKRLLDTFMELVKVGSESGKEKEFQGFLKKKCEQLGMLAYEDHTGKKTGLSAGNLICALEATADMQPLMFCCHSDTVKPGSGIEPVAADGIVRSAGDTILAADDKAGVAVLLELAETLRESGAAHDRIEFVFTVGEEIGLLGANAMDMNGFESKHCYVLDSAGPVGGIILSSPTMYTIDAVFKGRAAHAGVEPEKGVSAIEMAARAITKMELGRLDDITTANIGTISGGTATNIVADEAKITAEVRSVCDEYSREVLHNMLDVMDEAAREMGGTVECQYRKRSQGYSLEQSTAVVTLAARAFQAVGRTPDCQASGGASDANVFNASGIETANLAVGYENIHTIDEYIPIAELEKAADVAYYLATNPLDG</sequence>
<dbReference type="SUPFAM" id="SSF53187">
    <property type="entry name" value="Zn-dependent exopeptidases"/>
    <property type="match status" value="1"/>
</dbReference>
<dbReference type="PATRIC" id="fig|626937.4.peg.1617"/>
<evidence type="ECO:0000256" key="5">
    <source>
        <dbReference type="ARBA" id="ARBA00022833"/>
    </source>
</evidence>
<dbReference type="InterPro" id="IPR002933">
    <property type="entry name" value="Peptidase_M20"/>
</dbReference>
<dbReference type="InterPro" id="IPR010162">
    <property type="entry name" value="PepT-like"/>
</dbReference>
<feature type="domain" description="Peptidase M20 dimerisation" evidence="7">
    <location>
        <begin position="225"/>
        <end position="314"/>
    </location>
</feature>
<dbReference type="Gene3D" id="3.30.70.360">
    <property type="match status" value="1"/>
</dbReference>
<dbReference type="PROSITE" id="PS00759">
    <property type="entry name" value="ARGE_DAPE_CPG2_2"/>
    <property type="match status" value="1"/>
</dbReference>
<dbReference type="InterPro" id="IPR011650">
    <property type="entry name" value="Peptidase_M20_dimer"/>
</dbReference>
<dbReference type="AlphaFoldDB" id="A0A136Q424"/>
<keyword evidence="9" id="KW-1185">Reference proteome</keyword>
<comment type="caution">
    <text evidence="8">The sequence shown here is derived from an EMBL/GenBank/DDBJ whole genome shotgun (WGS) entry which is preliminary data.</text>
</comment>
<evidence type="ECO:0000313" key="8">
    <source>
        <dbReference type="EMBL" id="KXK65421.1"/>
    </source>
</evidence>
<dbReference type="Gene3D" id="3.40.630.10">
    <property type="entry name" value="Zn peptidases"/>
    <property type="match status" value="1"/>
</dbReference>
<dbReference type="PANTHER" id="PTHR42994">
    <property type="entry name" value="PEPTIDASE T"/>
    <property type="match status" value="1"/>
</dbReference>
<accession>A0A136Q424</accession>
<dbReference type="GO" id="GO:0006508">
    <property type="term" value="P:proteolysis"/>
    <property type="evidence" value="ECO:0007669"/>
    <property type="project" value="UniProtKB-KW"/>
</dbReference>
<organism evidence="8 9">
    <name type="scientific">Christensenella minuta</name>
    <dbReference type="NCBI Taxonomy" id="626937"/>
    <lineage>
        <taxon>Bacteria</taxon>
        <taxon>Bacillati</taxon>
        <taxon>Bacillota</taxon>
        <taxon>Clostridia</taxon>
        <taxon>Christensenellales</taxon>
        <taxon>Christensenellaceae</taxon>
        <taxon>Christensenella</taxon>
    </lineage>
</organism>
<dbReference type="InterPro" id="IPR036264">
    <property type="entry name" value="Bact_exopeptidase_dim_dom"/>
</dbReference>
<dbReference type="NCBIfam" id="TIGR01883">
    <property type="entry name" value="PepT-like"/>
    <property type="match status" value="1"/>
</dbReference>
<dbReference type="PANTHER" id="PTHR42994:SF2">
    <property type="entry name" value="PEPTIDASE"/>
    <property type="match status" value="1"/>
</dbReference>
<reference evidence="8 9" key="1">
    <citation type="submission" date="2016-02" db="EMBL/GenBank/DDBJ databases">
        <authorList>
            <person name="Wen L."/>
            <person name="He K."/>
            <person name="Yang H."/>
        </authorList>
    </citation>
    <scope>NUCLEOTIDE SEQUENCE [LARGE SCALE GENOMIC DNA]</scope>
    <source>
        <strain evidence="8 9">DSM 22607</strain>
    </source>
</reference>
<keyword evidence="2" id="KW-0645">Protease</keyword>
<keyword evidence="3" id="KW-0479">Metal-binding</keyword>
<evidence type="ECO:0000256" key="3">
    <source>
        <dbReference type="ARBA" id="ARBA00022723"/>
    </source>
</evidence>
<dbReference type="STRING" id="626937.HMPREF3293_01633"/>
<evidence type="ECO:0000256" key="2">
    <source>
        <dbReference type="ARBA" id="ARBA00022670"/>
    </source>
</evidence>
<dbReference type="SUPFAM" id="SSF55031">
    <property type="entry name" value="Bacterial exopeptidase dimerisation domain"/>
    <property type="match status" value="1"/>
</dbReference>
<dbReference type="Pfam" id="PF01546">
    <property type="entry name" value="Peptidase_M20"/>
    <property type="match status" value="1"/>
</dbReference>